<accession>A0AAE7MLG5</accession>
<gene>
    <name evidence="2" type="primary">Maph93</name>
    <name evidence="2" type="ORF">H4Q86_093</name>
</gene>
<feature type="transmembrane region" description="Helical" evidence="1">
    <location>
        <begin position="163"/>
        <end position="196"/>
    </location>
</feature>
<sequence length="239" mass="28321">MGFRPRRLRYPNLSLHYRLLIRLRYLTSIMSSQEGQNKRLKYDHQLLLKYALDFKTEDTTKMPNIINICRVKVRKTGGAVLAHYYAQVYLANNFNFEFHPGSQPKTFQTINDDKDYLIHKSLIMCEKCCRDTMEEYVNGENNFNIAFQNCETILCKRKSVQSVLGAVLLMVLLINIIQFTVINLIFIAFLVFLLYFVNNYMLTEPRVEYCKHYILLYNNKNGQITMEHRGQHDQHVQEQ</sequence>
<dbReference type="EMBL" id="MT844067">
    <property type="protein sequence ID" value="QOD40056.1"/>
    <property type="molecule type" value="Genomic_DNA"/>
</dbReference>
<keyword evidence="1" id="KW-0472">Membrane</keyword>
<keyword evidence="1" id="KW-1133">Transmembrane helix</keyword>
<dbReference type="InterPro" id="IPR008563">
    <property type="entry name" value="AcMNPV_AC81"/>
</dbReference>
<keyword evidence="1" id="KW-0812">Transmembrane</keyword>
<dbReference type="GeneID" id="80539457"/>
<organism evidence="2 3">
    <name type="scientific">Matsumuraeses phaseoli granulovirus</name>
    <dbReference type="NCBI Taxonomy" id="2760664"/>
    <lineage>
        <taxon>Viruses</taxon>
        <taxon>Viruses incertae sedis</taxon>
        <taxon>Naldaviricetes</taxon>
        <taxon>Lefavirales</taxon>
        <taxon>Baculoviridae</taxon>
        <taxon>Betabaculovirus</taxon>
        <taxon>Betabaculovirus maphaseoli</taxon>
    </lineage>
</organism>
<evidence type="ECO:0000256" key="1">
    <source>
        <dbReference type="SAM" id="Phobius"/>
    </source>
</evidence>
<dbReference type="RefSeq" id="YP_010800811.1">
    <property type="nucleotide sequence ID" value="NC_076905.1"/>
</dbReference>
<reference evidence="2" key="1">
    <citation type="journal article" date="2020" name="Viruses">
        <title>Genome Analysis of a Novel Clade b Betabaculovirus Isolated from the Legume Pest Matsumuraeses phaseoli (Lepidoptera: Tortricidae).</title>
        <authorList>
            <person name="Shu R."/>
            <person name="Meng Q."/>
            <person name="Miao L."/>
            <person name="Liang H."/>
            <person name="Chen J."/>
            <person name="Xu Y."/>
            <person name="Cheng L."/>
            <person name="Jin W."/>
            <person name="Qin Q."/>
            <person name="Zhang H."/>
        </authorList>
    </citation>
    <scope>NUCLEOTIDE SEQUENCE</scope>
    <source>
        <strain evidence="2">IOZ01</strain>
    </source>
</reference>
<proteinExistence type="predicted"/>
<dbReference type="KEGG" id="vg:80539457"/>
<dbReference type="Proteomes" id="UP000829694">
    <property type="component" value="Segment"/>
</dbReference>
<protein>
    <submittedName>
        <fullName evidence="2">Maph93</fullName>
    </submittedName>
</protein>
<name>A0AAE7MLG5_9BBAC</name>
<evidence type="ECO:0000313" key="2">
    <source>
        <dbReference type="EMBL" id="QOD40056.1"/>
    </source>
</evidence>
<dbReference type="Pfam" id="PF05820">
    <property type="entry name" value="Ac81"/>
    <property type="match status" value="1"/>
</dbReference>
<evidence type="ECO:0000313" key="3">
    <source>
        <dbReference type="Proteomes" id="UP000829694"/>
    </source>
</evidence>
<keyword evidence="3" id="KW-1185">Reference proteome</keyword>